<evidence type="ECO:0008006" key="3">
    <source>
        <dbReference type="Google" id="ProtNLM"/>
    </source>
</evidence>
<gene>
    <name evidence="1" type="ORF">KLO01_13440</name>
</gene>
<keyword evidence="2" id="KW-1185">Reference proteome</keyword>
<evidence type="ECO:0000313" key="2">
    <source>
        <dbReference type="Proteomes" id="UP000321793"/>
    </source>
</evidence>
<reference evidence="1 2" key="1">
    <citation type="submission" date="2019-07" db="EMBL/GenBank/DDBJ databases">
        <title>Whole genome shotgun sequence of Knoellia locipacati NBRC 109775.</title>
        <authorList>
            <person name="Hosoyama A."/>
            <person name="Uohara A."/>
            <person name="Ohji S."/>
            <person name="Ichikawa N."/>
        </authorList>
    </citation>
    <scope>NUCLEOTIDE SEQUENCE [LARGE SCALE GENOMIC DNA]</scope>
    <source>
        <strain evidence="1 2">NBRC 109775</strain>
    </source>
</reference>
<proteinExistence type="predicted"/>
<evidence type="ECO:0000313" key="1">
    <source>
        <dbReference type="EMBL" id="GEQ13297.1"/>
    </source>
</evidence>
<dbReference type="Proteomes" id="UP000321793">
    <property type="component" value="Unassembled WGS sequence"/>
</dbReference>
<comment type="caution">
    <text evidence="1">The sequence shown here is derived from an EMBL/GenBank/DDBJ whole genome shotgun (WGS) entry which is preliminary data.</text>
</comment>
<protein>
    <recommendedName>
        <fullName evidence="3">DUF4185 domain-containing protein</fullName>
    </recommendedName>
</protein>
<organism evidence="1 2">
    <name type="scientific">Knoellia locipacati</name>
    <dbReference type="NCBI Taxonomy" id="882824"/>
    <lineage>
        <taxon>Bacteria</taxon>
        <taxon>Bacillati</taxon>
        <taxon>Actinomycetota</taxon>
        <taxon>Actinomycetes</taxon>
        <taxon>Micrococcales</taxon>
        <taxon>Intrasporangiaceae</taxon>
        <taxon>Knoellia</taxon>
    </lineage>
</organism>
<dbReference type="AlphaFoldDB" id="A0A512SZB5"/>
<name>A0A512SZB5_9MICO</name>
<sequence>MVRIRTDLALGDAATGIQTGTVSEPSVAASGSGLFVTGNWYATHSPDMGASWEFLDPFTELPADRGRFGCDQVVLRVGRLWVWLLQYEPPRAGQNNIQRLAVSSTGRPRSWRWWDLAPSDLVRSWDKVWFDFPDLGLTRRHLVLTTNVYDASDRWVRAVVVRWPRAGLTKAGPLPHEYWTTTTAGSLRPVAGAGAGGAGDTMWFGSTDVSSSSLRVFAWPDSSPSVTQWSVRVSPWDDSDYDSVGPAGGEWLSRADDRVTGAFRVGSRLGFAWSSGRRADRPHPFVRCAVIDESTLDVVAEPDLWSATGPWAYPALAPSVSGRVGMAAYFGERNLPALAVGALSGFPPRSGGAVPAWEMATVARSTHTPTDGKWGDYLTVRPHPSRRTSWVAAGATLQGGTNRRNIEPRVVVFST</sequence>
<dbReference type="EMBL" id="BKBA01000004">
    <property type="protein sequence ID" value="GEQ13297.1"/>
    <property type="molecule type" value="Genomic_DNA"/>
</dbReference>
<accession>A0A512SZB5</accession>